<dbReference type="RefSeq" id="WP_096460831.1">
    <property type="nucleotide sequence ID" value="NZ_AP014936.1"/>
</dbReference>
<evidence type="ECO:0000313" key="2">
    <source>
        <dbReference type="EMBL" id="BAU48302.1"/>
    </source>
</evidence>
<dbReference type="InterPro" id="IPR005135">
    <property type="entry name" value="Endo/exonuclease/phosphatase"/>
</dbReference>
<dbReference type="Proteomes" id="UP000218899">
    <property type="component" value="Chromosome"/>
</dbReference>
<reference evidence="2 3" key="1">
    <citation type="submission" date="2015-08" db="EMBL/GenBank/DDBJ databases">
        <title>Complete genome sequence of Sulfurifustis variabilis.</title>
        <authorList>
            <person name="Miura A."/>
            <person name="Kojima H."/>
            <person name="Fukui M."/>
        </authorList>
    </citation>
    <scope>NUCLEOTIDE SEQUENCE [LARGE SCALE GENOMIC DNA]</scope>
    <source>
        <strain evidence="3">skN76</strain>
    </source>
</reference>
<name>A0A1B4V6T4_9GAMM</name>
<dbReference type="PANTHER" id="PTHR14859:SF15">
    <property type="entry name" value="ENDONUCLEASE_EXONUCLEASE_PHOSPHATASE DOMAIN-CONTAINING PROTEIN"/>
    <property type="match status" value="1"/>
</dbReference>
<dbReference type="SUPFAM" id="SSF56219">
    <property type="entry name" value="DNase I-like"/>
    <property type="match status" value="1"/>
</dbReference>
<dbReference type="GO" id="GO:0004519">
    <property type="term" value="F:endonuclease activity"/>
    <property type="evidence" value="ECO:0007669"/>
    <property type="project" value="UniProtKB-KW"/>
</dbReference>
<evidence type="ECO:0000313" key="3">
    <source>
        <dbReference type="Proteomes" id="UP000218899"/>
    </source>
</evidence>
<keyword evidence="2" id="KW-0540">Nuclease</keyword>
<proteinExistence type="predicted"/>
<dbReference type="AlphaFoldDB" id="A0A1B4V6T4"/>
<sequence>MRCTAASYNIHRCIGQDGRHDPERVARVIEELDTDVIGLQEVESRFGGSLDIHQLNYLAEETGFYAVAGSTVLRPDSHYGNALLTRHLIREVRTFDVSVPDREPRGILDVDIDVHGQALRVLVTHLGLGSRERSYQTKLLLEAVAAHRDEPVIVLSDFNEWFPWRTSLRWMHARLGRLPALNTFPAFLPVMALDRIWVAPRRNFVSLAVHRSRLARIASDHLPLKAVVELDLERKGAKA</sequence>
<dbReference type="Gene3D" id="3.60.10.10">
    <property type="entry name" value="Endonuclease/exonuclease/phosphatase"/>
    <property type="match status" value="1"/>
</dbReference>
<dbReference type="GO" id="GO:0006506">
    <property type="term" value="P:GPI anchor biosynthetic process"/>
    <property type="evidence" value="ECO:0007669"/>
    <property type="project" value="TreeGrafter"/>
</dbReference>
<accession>A0A1B4V6T4</accession>
<keyword evidence="3" id="KW-1185">Reference proteome</keyword>
<gene>
    <name evidence="2" type="ORF">SVA_1748</name>
</gene>
<protein>
    <submittedName>
        <fullName evidence="2">Endonuclease</fullName>
    </submittedName>
</protein>
<feature type="domain" description="Endonuclease/exonuclease/phosphatase" evidence="1">
    <location>
        <begin position="6"/>
        <end position="221"/>
    </location>
</feature>
<dbReference type="InterPro" id="IPR036691">
    <property type="entry name" value="Endo/exonu/phosph_ase_sf"/>
</dbReference>
<dbReference type="GO" id="GO:0016020">
    <property type="term" value="C:membrane"/>
    <property type="evidence" value="ECO:0007669"/>
    <property type="project" value="GOC"/>
</dbReference>
<evidence type="ECO:0000259" key="1">
    <source>
        <dbReference type="Pfam" id="PF03372"/>
    </source>
</evidence>
<dbReference type="InterPro" id="IPR051916">
    <property type="entry name" value="GPI-anchor_lipid_remodeler"/>
</dbReference>
<organism evidence="2 3">
    <name type="scientific">Sulfurifustis variabilis</name>
    <dbReference type="NCBI Taxonomy" id="1675686"/>
    <lineage>
        <taxon>Bacteria</taxon>
        <taxon>Pseudomonadati</taxon>
        <taxon>Pseudomonadota</taxon>
        <taxon>Gammaproteobacteria</taxon>
        <taxon>Acidiferrobacterales</taxon>
        <taxon>Acidiferrobacteraceae</taxon>
        <taxon>Sulfurifustis</taxon>
    </lineage>
</organism>
<dbReference type="EMBL" id="AP014936">
    <property type="protein sequence ID" value="BAU48302.1"/>
    <property type="molecule type" value="Genomic_DNA"/>
</dbReference>
<dbReference type="KEGG" id="sva:SVA_1748"/>
<dbReference type="OrthoDB" id="9793162at2"/>
<keyword evidence="2" id="KW-0255">Endonuclease</keyword>
<dbReference type="Pfam" id="PF03372">
    <property type="entry name" value="Exo_endo_phos"/>
    <property type="match status" value="1"/>
</dbReference>
<keyword evidence="2" id="KW-0378">Hydrolase</keyword>
<dbReference type="PANTHER" id="PTHR14859">
    <property type="entry name" value="CALCOFLUOR WHITE HYPERSENSITIVE PROTEIN PRECURSOR"/>
    <property type="match status" value="1"/>
</dbReference>